<evidence type="ECO:0000256" key="9">
    <source>
        <dbReference type="ARBA" id="ARBA00031501"/>
    </source>
</evidence>
<evidence type="ECO:0000256" key="4">
    <source>
        <dbReference type="ARBA" id="ARBA00020295"/>
    </source>
</evidence>
<organism evidence="12 13">
    <name type="scientific">Dyadobacter soli</name>
    <dbReference type="NCBI Taxonomy" id="659014"/>
    <lineage>
        <taxon>Bacteria</taxon>
        <taxon>Pseudomonadati</taxon>
        <taxon>Bacteroidota</taxon>
        <taxon>Cytophagia</taxon>
        <taxon>Cytophagales</taxon>
        <taxon>Spirosomataceae</taxon>
        <taxon>Dyadobacter</taxon>
    </lineage>
</organism>
<dbReference type="InterPro" id="IPR013797">
    <property type="entry name" value="Maltooligo_trehalose_synth_4"/>
</dbReference>
<keyword evidence="13" id="KW-1185">Reference proteome</keyword>
<dbReference type="STRING" id="659014.SAMN04487996_102251"/>
<reference evidence="13" key="1">
    <citation type="submission" date="2016-10" db="EMBL/GenBank/DDBJ databases">
        <authorList>
            <person name="Varghese N."/>
            <person name="Submissions S."/>
        </authorList>
    </citation>
    <scope>NUCLEOTIDE SEQUENCE [LARGE SCALE GENOMIC DNA]</scope>
    <source>
        <strain evidence="13">DSM 25329</strain>
    </source>
</reference>
<dbReference type="InterPro" id="IPR006047">
    <property type="entry name" value="GH13_cat_dom"/>
</dbReference>
<gene>
    <name evidence="12" type="ORF">SAMN04487996_102251</name>
</gene>
<dbReference type="NCBIfam" id="TIGR00217">
    <property type="entry name" value="malQ"/>
    <property type="match status" value="1"/>
</dbReference>
<evidence type="ECO:0000256" key="7">
    <source>
        <dbReference type="ARBA" id="ARBA00023277"/>
    </source>
</evidence>
<dbReference type="Pfam" id="PF02446">
    <property type="entry name" value="Glyco_hydro_77"/>
    <property type="match status" value="1"/>
</dbReference>
<feature type="domain" description="Glycosyl hydrolase family 13 catalytic" evidence="11">
    <location>
        <begin position="17"/>
        <end position="475"/>
    </location>
</feature>
<dbReference type="Proteomes" id="UP000198748">
    <property type="component" value="Unassembled WGS sequence"/>
</dbReference>
<dbReference type="Gene3D" id="3.30.1590.10">
    <property type="entry name" value="Maltooligosyl trehalose synthase, domain 2"/>
    <property type="match status" value="1"/>
</dbReference>
<evidence type="ECO:0000256" key="10">
    <source>
        <dbReference type="RuleBase" id="RU361207"/>
    </source>
</evidence>
<name>A0A1G6XT45_9BACT</name>
<dbReference type="RefSeq" id="WP_090146754.1">
    <property type="nucleotide sequence ID" value="NZ_FNAN01000002.1"/>
</dbReference>
<dbReference type="EC" id="2.4.1.25" evidence="3 10"/>
<protein>
    <recommendedName>
        <fullName evidence="4 10">4-alpha-glucanotransferase</fullName>
        <ecNumber evidence="3 10">2.4.1.25</ecNumber>
    </recommendedName>
    <alternativeName>
        <fullName evidence="8 10">Amylomaltase</fullName>
    </alternativeName>
    <alternativeName>
        <fullName evidence="9 10">Disproportionating enzyme</fullName>
    </alternativeName>
</protein>
<keyword evidence="7 10" id="KW-0119">Carbohydrate metabolism</keyword>
<dbReference type="InterPro" id="IPR003385">
    <property type="entry name" value="Glyco_hydro_77"/>
</dbReference>
<dbReference type="SUPFAM" id="SSF51445">
    <property type="entry name" value="(Trans)glycosidases"/>
    <property type="match status" value="2"/>
</dbReference>
<evidence type="ECO:0000313" key="13">
    <source>
        <dbReference type="Proteomes" id="UP000198748"/>
    </source>
</evidence>
<evidence type="ECO:0000313" key="12">
    <source>
        <dbReference type="EMBL" id="SDD81369.1"/>
    </source>
</evidence>
<dbReference type="NCBIfam" id="NF011079">
    <property type="entry name" value="PRK14508.1-2"/>
    <property type="match status" value="1"/>
</dbReference>
<evidence type="ECO:0000259" key="11">
    <source>
        <dbReference type="SMART" id="SM00642"/>
    </source>
</evidence>
<accession>A0A1G6XT45</accession>
<dbReference type="Gene3D" id="3.20.20.80">
    <property type="entry name" value="Glycosidases"/>
    <property type="match status" value="2"/>
</dbReference>
<evidence type="ECO:0000256" key="1">
    <source>
        <dbReference type="ARBA" id="ARBA00000439"/>
    </source>
</evidence>
<evidence type="ECO:0000256" key="3">
    <source>
        <dbReference type="ARBA" id="ARBA00012560"/>
    </source>
</evidence>
<evidence type="ECO:0000256" key="5">
    <source>
        <dbReference type="ARBA" id="ARBA00022676"/>
    </source>
</evidence>
<dbReference type="InterPro" id="IPR012767">
    <property type="entry name" value="Trehalose_TreY"/>
</dbReference>
<dbReference type="PANTHER" id="PTHR32438">
    <property type="entry name" value="4-ALPHA-GLUCANOTRANSFERASE DPE1, CHLOROPLASTIC/AMYLOPLASTIC"/>
    <property type="match status" value="1"/>
</dbReference>
<dbReference type="EMBL" id="FNAN01000002">
    <property type="protein sequence ID" value="SDD81369.1"/>
    <property type="molecule type" value="Genomic_DNA"/>
</dbReference>
<dbReference type="NCBIfam" id="TIGR02401">
    <property type="entry name" value="trehalose_TreY"/>
    <property type="match status" value="1"/>
</dbReference>
<dbReference type="SMART" id="SM00642">
    <property type="entry name" value="Aamy"/>
    <property type="match status" value="1"/>
</dbReference>
<dbReference type="GO" id="GO:0005975">
    <property type="term" value="P:carbohydrate metabolic process"/>
    <property type="evidence" value="ECO:0007669"/>
    <property type="project" value="InterPro"/>
</dbReference>
<comment type="catalytic activity">
    <reaction evidence="1 10">
        <text>Transfers a segment of a (1-&gt;4)-alpha-D-glucan to a new position in an acceptor, which may be glucose or a (1-&gt;4)-alpha-D-glucan.</text>
        <dbReference type="EC" id="2.4.1.25"/>
    </reaction>
</comment>
<evidence type="ECO:0000256" key="2">
    <source>
        <dbReference type="ARBA" id="ARBA00005684"/>
    </source>
</evidence>
<dbReference type="InterPro" id="IPR017853">
    <property type="entry name" value="GH"/>
</dbReference>
<dbReference type="Gene3D" id="1.10.150.200">
    <property type="entry name" value="Maltooligosyl trehalose synthase, domain 3"/>
    <property type="match status" value="1"/>
</dbReference>
<dbReference type="PANTHER" id="PTHR32438:SF5">
    <property type="entry name" value="4-ALPHA-GLUCANOTRANSFERASE DPE1, CHLOROPLASTIC_AMYLOPLASTIC"/>
    <property type="match status" value="1"/>
</dbReference>
<keyword evidence="6 10" id="KW-0808">Transferase</keyword>
<sequence>MNNPVSTYRLQFHKEFSFQDFEYLIPYFRKLGVGTIYASPILASTAGSTHGYDGIDPLKINPEIGTLEDLRNMSAILRESEIGWLQDIVPNHMAFHPENPWLMDVLEKGKQSVYASYFDIAWNSALFQGKLMVPFLAKEVDEMIDAGEVKVVYDGKRFALDFGGQVFPLNLRSYKLLFQNVAGKSQALSQMLDQLEEIDRIEDAPVFSQQWDEWILQLRALYGNEQAKPAIDAALAKINEDPAMLKELTDHQNYFLCHWQKTEEQINFRRFFTVNGLICLNIQDDAVFEKYHELISQLTAEGLFQGLRIDHIDGLFDPAAYLNKLREETGHETYIIVEKILGEDEELPALWPIEGTTGYEFLAIVNNLFTNKSAEEAFSAFFTELTGNDKPVKAQLLSKKSEILYGHMAGELENLYQLFVSLQLADPETLDRIGAEMIRQVIGEFLIHCPVYRYYGNAMPLSEVESQAIKDIFIDINKHHLDLSPSVEVLEQCFIHQPALGDEDYNRRATEFYQRCMQFTGPLMAKGGEDTLMYTYNRFIGHNEVGDFPDRFGISVSDFHKYMKKRRKEWPMALNATSTHDTKRGEDVRARLNVLTDLADEWIEKVKEWRGANNGFRKPGEGPDANDEYLIYQTVAGAYPMPGEDSDNFPKRVGEYLKKALREAKTNSSWSSPNEAYEQGAHDFANEMLNEGSAFSHSFQAFLESITDFGIINSLAQVVLKFTCPGIPDVYQGCELWDLSLVDPDNRRKVDFGKRKQWLDELEDYEPERLTEKLWENRRNGQVKLWLTQRLFQLRRQNPLLFTQGEYIPLKVRGTYKDHLLAFMRRYKPDVFVTIIPIHTAVMSRAQQKGFFDLDWQDTHVVLPENVLPEWTNLLTDNTEASQSKLLPADVFKSMPFAILQGKRIDNERNAGILLHISSLATSFGIGDVGPAAYQFADFLEKTNQKIWQILPLNPTEVSQGNSPYSALSSRAGNPLLISPELLANEGYLSQEDLEENHLPDSTTVDFEAVGTKKKVLLERAFQKYQSQPGEASGELEDFAARNASWLDDFALYMVLKKRFEDQPWYTWPAEFRHREKAALDKVREEEREQMQWVEWQQFVFDKQWKDLRRYCNERDIRLLGDIPFYVSYDSADVWAHRELFCVDEDGRITGIAGVPPDAFSDDGQLWGMPVFNWNALKSQGYQWWIDRLARNIELFDLVRLDHFRAFADYWQVPGGEQTAVNGTWQTGPGEDFFKKVETALGQLPFIAEDLGEISPEVYLLRDKFNLPGMKVLQFAFDGNMPQSDHIPHHFKHNFLAYTGTHDNNTTKGWFREQAPSGLQERIEMYLGKPISEDNVAAELARAIFGSVAKTAILPIQDILNLDETAKMNLPGSNENNWAWRLLRGQITDEAAEFLTSITLLYNRE</sequence>
<dbReference type="Gene3D" id="1.10.10.470">
    <property type="entry name" value="Maltooligosyl trehalose synthase, domain 4"/>
    <property type="match status" value="1"/>
</dbReference>
<dbReference type="OrthoDB" id="9811841at2"/>
<proteinExistence type="inferred from homology"/>
<evidence type="ECO:0000256" key="6">
    <source>
        <dbReference type="ARBA" id="ARBA00022679"/>
    </source>
</evidence>
<comment type="similarity">
    <text evidence="2 10">Belongs to the disproportionating enzyme family.</text>
</comment>
<dbReference type="CDD" id="cd11336">
    <property type="entry name" value="AmyAc_MTSase"/>
    <property type="match status" value="1"/>
</dbReference>
<dbReference type="GO" id="GO:0004134">
    <property type="term" value="F:4-alpha-glucanotransferase activity"/>
    <property type="evidence" value="ECO:0007669"/>
    <property type="project" value="UniProtKB-EC"/>
</dbReference>
<dbReference type="Pfam" id="PF00128">
    <property type="entry name" value="Alpha-amylase"/>
    <property type="match status" value="1"/>
</dbReference>
<keyword evidence="5 10" id="KW-0328">Glycosyltransferase</keyword>
<dbReference type="NCBIfam" id="NF011080">
    <property type="entry name" value="PRK14508.1-3"/>
    <property type="match status" value="1"/>
</dbReference>
<evidence type="ECO:0000256" key="8">
    <source>
        <dbReference type="ARBA" id="ARBA00031423"/>
    </source>
</evidence>